<dbReference type="PANTHER" id="PTHR46623">
    <property type="entry name" value="CARBOXYMETHYLENEBUTENOLIDASE-RELATED"/>
    <property type="match status" value="1"/>
</dbReference>
<dbReference type="GO" id="GO:0016787">
    <property type="term" value="F:hydrolase activity"/>
    <property type="evidence" value="ECO:0007669"/>
    <property type="project" value="UniProtKB-KW"/>
</dbReference>
<keyword evidence="3" id="KW-1185">Reference proteome</keyword>
<name>A0A6L3VVN9_9ACTN</name>
<dbReference type="InterPro" id="IPR029058">
    <property type="entry name" value="AB_hydrolase_fold"/>
</dbReference>
<protein>
    <submittedName>
        <fullName evidence="2">Dienelactone hydrolase family protein</fullName>
    </submittedName>
</protein>
<dbReference type="InterPro" id="IPR002925">
    <property type="entry name" value="Dienelactn_hydro"/>
</dbReference>
<dbReference type="Proteomes" id="UP000483004">
    <property type="component" value="Unassembled WGS sequence"/>
</dbReference>
<dbReference type="Pfam" id="PF01738">
    <property type="entry name" value="DLH"/>
    <property type="match status" value="1"/>
</dbReference>
<dbReference type="RefSeq" id="WP_151542091.1">
    <property type="nucleotide sequence ID" value="NZ_WBMR01000066.1"/>
</dbReference>
<dbReference type="EMBL" id="WBMR01000066">
    <property type="protein sequence ID" value="KAB2378945.1"/>
    <property type="molecule type" value="Genomic_DNA"/>
</dbReference>
<reference evidence="2 3" key="1">
    <citation type="submission" date="2019-09" db="EMBL/GenBank/DDBJ databases">
        <title>Actinomadura physcomitrii sp. nov., a novel actinomycete isolated from moss [Physcomitrium sphaericum (Ludw) Fuernr].</title>
        <authorList>
            <person name="Liu C."/>
            <person name="Zhuang X."/>
        </authorList>
    </citation>
    <scope>NUCLEOTIDE SEQUENCE [LARGE SCALE GENOMIC DNA]</scope>
    <source>
        <strain evidence="2 3">CYP1-1B</strain>
    </source>
</reference>
<comment type="caution">
    <text evidence="2">The sequence shown here is derived from an EMBL/GenBank/DDBJ whole genome shotgun (WGS) entry which is preliminary data.</text>
</comment>
<feature type="domain" description="Dienelactone hydrolase" evidence="1">
    <location>
        <begin position="35"/>
        <end position="241"/>
    </location>
</feature>
<dbReference type="SUPFAM" id="SSF53474">
    <property type="entry name" value="alpha/beta-Hydrolases"/>
    <property type="match status" value="1"/>
</dbReference>
<dbReference type="OrthoDB" id="188362at2"/>
<proteinExistence type="predicted"/>
<evidence type="ECO:0000313" key="3">
    <source>
        <dbReference type="Proteomes" id="UP000483004"/>
    </source>
</evidence>
<organism evidence="2 3">
    <name type="scientific">Actinomadura montaniterrae</name>
    <dbReference type="NCBI Taxonomy" id="1803903"/>
    <lineage>
        <taxon>Bacteria</taxon>
        <taxon>Bacillati</taxon>
        <taxon>Actinomycetota</taxon>
        <taxon>Actinomycetes</taxon>
        <taxon>Streptosporangiales</taxon>
        <taxon>Thermomonosporaceae</taxon>
        <taxon>Actinomadura</taxon>
    </lineage>
</organism>
<dbReference type="Gene3D" id="3.40.50.1820">
    <property type="entry name" value="alpha/beta hydrolase"/>
    <property type="match status" value="1"/>
</dbReference>
<dbReference type="AlphaFoldDB" id="A0A6L3VVN9"/>
<accession>A0A6L3VVN9</accession>
<gene>
    <name evidence="2" type="ORF">F9B16_22505</name>
</gene>
<dbReference type="PANTHER" id="PTHR46623:SF6">
    <property type="entry name" value="ALPHA_BETA-HYDROLASES SUPERFAMILY PROTEIN"/>
    <property type="match status" value="1"/>
</dbReference>
<dbReference type="InterPro" id="IPR051049">
    <property type="entry name" value="Dienelactone_hydrolase-like"/>
</dbReference>
<sequence length="249" mass="26580">MCHDVDSRPPAAPVVTGRVAEHGPLEIGAADGNRFRAYRAAPDVPNGLNVLLLPDVRGAHPFYASLAERFAEAGFHTLVMDYYGRSAGTAPRDDSFDGYAHLGLLEPHHVETDAAAAADALRAWHPGPLFSVGFCLGGGYSWRLGAAGLGLSGAAGFYGPPRFVGDRADQPSAPLLMLLAGDDVATAPQEFAELTATFDRAGKQYEAHTYEGAPHSFFDDSYDQWQDACTDAWHRILAFTARHGGNPVT</sequence>
<keyword evidence="2" id="KW-0378">Hydrolase</keyword>
<evidence type="ECO:0000259" key="1">
    <source>
        <dbReference type="Pfam" id="PF01738"/>
    </source>
</evidence>
<evidence type="ECO:0000313" key="2">
    <source>
        <dbReference type="EMBL" id="KAB2378945.1"/>
    </source>
</evidence>